<dbReference type="Gene3D" id="2.60.120.560">
    <property type="entry name" value="Exo-inulinase, domain 1"/>
    <property type="match status" value="2"/>
</dbReference>
<dbReference type="HAMAP" id="MF_03183">
    <property type="entry name" value="Endonuclease_III_Nth"/>
    <property type="match status" value="1"/>
</dbReference>
<dbReference type="EC" id="3.2.2.-" evidence="14"/>
<dbReference type="InterPro" id="IPR004036">
    <property type="entry name" value="Endonuclease-III-like_CS2"/>
</dbReference>
<sequence>MRWKSFSFLLTFLSISLIVAAKDGESSYYFFKKAFSTSTLVGNTINGEFDPSNALNMGNSEWRSANGLSAEQQIVYTAQISATAKAIGLKIVWSSSPRETQVQVSPDGINYEIVVPSRRATQDEKEFTEDFIFDHSRDVRAVKIQMKPKPNQYIGIRRLVALGSGSPLAMIISGITDERGDNCLQVIGGRVQDEFAQVDLDSCVYGISAGDGRELWRMGPNGQIISAASNPPKCLIVANGDFTGSSPLLLQDCDIAEQAEDGRSFWEFNENSQLQVKGTNACVNQVNKAGSGVGTTKLELNGTASSTMDALHTVDAAVDGDVATYWASAAFESAGEHKVSINLSANTTYQLKNLRIDWEFPPFTYYIAAKVDGEMKQITRVEGNPSNTTLSEMNGVISDFIQIVMEKPHPRYGKYSNKYLYGIREIELMTNNLRSVVSFCRDAAMSKDARDKYFLNYVEDFNSKPSEMVKSAARDVMSRTRNLGVLNDRVNTLLPSIDECYTDKKEYVSRLEDYITNAKQLKEGLGNVKGEISVGVGREPGDEPTIPAEDCFAIASRNPNAISGFYWILPRCAPEPIRVWCDIKFGASYYIWNDGGNPGSLIPVSSVSDIRKYCSHVGMEPLVIRNIEQISGIKTALGIMGFKLSEGSGIPLAVDYGCLDGKCTGSYQDLRDGTIDLSNLVLSMASPESTATTLFGNDAVGLGFSENYLSFFNLRNSNIVGILCSTNVVPNQKQINHVDIDCDTVAYKNPIFEGPINTNIIVQCPPGCAEYNTKVYGSDGVYSEKSSICRAALQVGVISTNTGGMFNVALEGPKNSYEGSVKNEIESEKLSGVPTRSLRISTISKECPIDIISKGSSDFHQLSTATSLNQSPKPGKKLQAPTRSYTPTIKTDLWDGAMNEPFISKILKEASQYIDESYGVDPYLSMATQEESKMAILEMRRKLKPAEMITKSQSPRILDVVDNVDTIANELLKVTGVYKSVTKELLDKLDDVEAIHSSQTGFQSFTLDTKKMPFEQTFSVYDMPRTQRGPSDWGYTTTPINGRTKLLGQNSPITGSSEHSPRGTFAQIKNRRFFDFVLTTEIYPPVSGIFGISFRVRDLSNYYLLEFNQEEERVRLLRLKEGITYILDTREGFKLKEGEFQKVEITVQRDRVYAKVGDIKLQVVDEGLLSGTVGFYSNGVVGGVYFDNISVKAKSCKKFFMSPAPRSPRCSNYKQCYLSTFETTYDITNETDNGNWEYTKEYKGRSNAMVVKTSGESRILLKETHTCKNGYFSFDFNPPCSNGKVSGIFRYTDSDNYYQVIVSNLSTTLVKKTMGKNILLKKAMVGYTPNEWNRILVNFEGPTIFVYSTKYNGSTTEIIKATEKDPQVTHGRVGLSVKNCSETAFDKISLEPFRVNSNTDAQTTSTKEKTDSIYKSCTLNTHILKREQHCETMFGSNSQKVATCTNNYCTECCDYYTNMITDKTYYNSCKSACSVNDSSAENSTREYITKLATCISGTSKAFDVCTEADQKCKVEICDLCCNSAFDGFEKDIQGVVVKAWILMVRTIKKGDLGGCSLEYFDVIWREVNASREKNLAPVDSFGCCSFANKDLPVDVWRFHVLVAAFLSSQTKDEVTAACMNRLIESGLSPDFINGQSVEALRDMLYGVGFYNTKAKNLKEISKIIVENYSGKVPDKYEQLVRLPGIGPKMANLILQIGFGIVIGISVDTHMHRIFNRIGWVRTKNPIETSKEMERMLPKAYWGDINKVFVGYGQTICKPINPKCQECSIRDYCSHGRKGRRKLATKELKYEIDNE</sequence>
<evidence type="ECO:0000256" key="3">
    <source>
        <dbReference type="ARBA" id="ARBA00022485"/>
    </source>
</evidence>
<comment type="function">
    <text evidence="14">Bifunctional DNA N-glycosylase with associated apurinic/apyrimidinic (AP) lyase function that catalyzes the first step in base excision repair (BER), the primary repair pathway for the repair of oxidative DNA damage. The DNA N-glycosylase activity releases the damaged DNA base from DNA by cleaving the N-glycosidic bond, leaving an AP site. The AP lyase activity cleaves the phosphodiester bond 3' to the AP site by a beta-elimination. Primarily recognizes and repairs oxidative base damage of pyrimidines.</text>
</comment>
<dbReference type="Proteomes" id="UP001071777">
    <property type="component" value="Unassembled WGS sequence"/>
</dbReference>
<organism evidence="17 18">
    <name type="scientific">Cryptosporidium canis</name>
    <dbReference type="NCBI Taxonomy" id="195482"/>
    <lineage>
        <taxon>Eukaryota</taxon>
        <taxon>Sar</taxon>
        <taxon>Alveolata</taxon>
        <taxon>Apicomplexa</taxon>
        <taxon>Conoidasida</taxon>
        <taxon>Coccidia</taxon>
        <taxon>Eucoccidiorida</taxon>
        <taxon>Eimeriorina</taxon>
        <taxon>Cryptosporidiidae</taxon>
        <taxon>Cryptosporidium</taxon>
    </lineage>
</organism>
<comment type="similarity">
    <text evidence="2 14">Belongs to the Nth/MutY family.</text>
</comment>
<dbReference type="SUPFAM" id="SSF49785">
    <property type="entry name" value="Galactose-binding domain-like"/>
    <property type="match status" value="1"/>
</dbReference>
<evidence type="ECO:0000259" key="16">
    <source>
        <dbReference type="PROSITE" id="PS50820"/>
    </source>
</evidence>
<keyword evidence="14" id="KW-0539">Nucleus</keyword>
<dbReference type="Pfam" id="PF00730">
    <property type="entry name" value="HhH-GPD"/>
    <property type="match status" value="1"/>
</dbReference>
<keyword evidence="7" id="KW-0809">Transit peptide</keyword>
<dbReference type="PROSITE" id="PS00764">
    <property type="entry name" value="ENDONUCLEASE_III_1"/>
    <property type="match status" value="1"/>
</dbReference>
<dbReference type="SUPFAM" id="SSF48150">
    <property type="entry name" value="DNA-glycosylase"/>
    <property type="match status" value="1"/>
</dbReference>
<evidence type="ECO:0000256" key="1">
    <source>
        <dbReference type="ARBA" id="ARBA00001966"/>
    </source>
</evidence>
<comment type="caution">
    <text evidence="17">The sequence shown here is derived from an EMBL/GenBank/DDBJ whole genome shotgun (WGS) entry which is preliminary data.</text>
</comment>
<dbReference type="InterPro" id="IPR004035">
    <property type="entry name" value="Endouclease-III_FeS-bd_BS"/>
</dbReference>
<dbReference type="InterPro" id="IPR011257">
    <property type="entry name" value="DNA_glycosylase"/>
</dbReference>
<keyword evidence="18" id="KW-1185">Reference proteome</keyword>
<evidence type="ECO:0000256" key="7">
    <source>
        <dbReference type="ARBA" id="ARBA00022946"/>
    </source>
</evidence>
<dbReference type="Gene3D" id="2.60.120.260">
    <property type="entry name" value="Galactose-binding domain-like"/>
    <property type="match status" value="1"/>
</dbReference>
<protein>
    <recommendedName>
        <fullName evidence="14">Endonuclease III homolog</fullName>
        <ecNumber evidence="14">3.2.2.-</ecNumber>
        <ecNumber evidence="14">4.2.99.18</ecNumber>
    </recommendedName>
    <alternativeName>
        <fullName evidence="14">Bifunctional DNA N-glycosylase/DNA-(apurinic or apyrimidinic site) lyase</fullName>
        <shortName evidence="14">DNA glycosylase/AP lyase</shortName>
    </alternativeName>
</protein>
<gene>
    <name evidence="14" type="primary">NTH1</name>
    <name evidence="17" type="ORF">OJ252_37</name>
</gene>
<dbReference type="InterPro" id="IPR036056">
    <property type="entry name" value="Fibrinogen-like_C"/>
</dbReference>
<comment type="subcellular location">
    <subcellularLocation>
        <location evidence="14">Nucleus</location>
    </subcellularLocation>
    <subcellularLocation>
        <location evidence="14">Mitochondrion</location>
    </subcellularLocation>
</comment>
<feature type="chain" id="PRO_5045828818" description="Endonuclease III homolog" evidence="15">
    <location>
        <begin position="22"/>
        <end position="1794"/>
    </location>
</feature>
<evidence type="ECO:0000256" key="5">
    <source>
        <dbReference type="ARBA" id="ARBA00022763"/>
    </source>
</evidence>
<accession>A0ABQ8PBZ0</accession>
<evidence type="ECO:0000313" key="18">
    <source>
        <dbReference type="Proteomes" id="UP001071777"/>
    </source>
</evidence>
<dbReference type="InterPro" id="IPR003583">
    <property type="entry name" value="Hlx-hairpin-Hlx_DNA-bd_motif"/>
</dbReference>
<name>A0ABQ8PBZ0_9CRYT</name>
<dbReference type="InterPro" id="IPR023170">
    <property type="entry name" value="HhH_base_excis_C"/>
</dbReference>
<dbReference type="Pfam" id="PF00633">
    <property type="entry name" value="HHH"/>
    <property type="match status" value="1"/>
</dbReference>
<keyword evidence="11 14" id="KW-0456">Lyase</keyword>
<evidence type="ECO:0000256" key="13">
    <source>
        <dbReference type="ARBA" id="ARBA00044632"/>
    </source>
</evidence>
<keyword evidence="5 14" id="KW-0227">DNA damage</keyword>
<dbReference type="SUPFAM" id="SSF69848">
    <property type="entry name" value="LCCL domain"/>
    <property type="match status" value="1"/>
</dbReference>
<dbReference type="InterPro" id="IPR008979">
    <property type="entry name" value="Galactose-bd-like_sf"/>
</dbReference>
<dbReference type="SUPFAM" id="SSF56496">
    <property type="entry name" value="Fibrinogen C-terminal domain-like"/>
    <property type="match status" value="1"/>
</dbReference>
<evidence type="ECO:0000256" key="2">
    <source>
        <dbReference type="ARBA" id="ARBA00008343"/>
    </source>
</evidence>
<keyword evidence="12 14" id="KW-0326">Glycosidase</keyword>
<keyword evidence="15" id="KW-0732">Signal</keyword>
<dbReference type="Gene3D" id="2.170.130.20">
    <property type="entry name" value="LCCL-like domain"/>
    <property type="match status" value="1"/>
</dbReference>
<keyword evidence="10 14" id="KW-0234">DNA repair</keyword>
<comment type="catalytic activity">
    <reaction evidence="13 14">
        <text>2'-deoxyribonucleotide-(2'-deoxyribose 5'-phosphate)-2'-deoxyribonucleotide-DNA = a 3'-end 2'-deoxyribonucleotide-(2,3-dehydro-2,3-deoxyribose 5'-phosphate)-DNA + a 5'-end 5'-phospho-2'-deoxyribonucleoside-DNA + H(+)</text>
        <dbReference type="Rhea" id="RHEA:66592"/>
        <dbReference type="Rhea" id="RHEA-COMP:13180"/>
        <dbReference type="Rhea" id="RHEA-COMP:16897"/>
        <dbReference type="Rhea" id="RHEA-COMP:17067"/>
        <dbReference type="ChEBI" id="CHEBI:15378"/>
        <dbReference type="ChEBI" id="CHEBI:136412"/>
        <dbReference type="ChEBI" id="CHEBI:157695"/>
        <dbReference type="ChEBI" id="CHEBI:167181"/>
        <dbReference type="EC" id="4.2.99.18"/>
    </reaction>
</comment>
<dbReference type="EC" id="4.2.99.18" evidence="14"/>
<dbReference type="PANTHER" id="PTHR43286:SF1">
    <property type="entry name" value="ENDONUCLEASE III-LIKE PROTEIN 1"/>
    <property type="match status" value="1"/>
</dbReference>
<comment type="cofactor">
    <cofactor evidence="1">
        <name>[4Fe-4S] cluster</name>
        <dbReference type="ChEBI" id="CHEBI:49883"/>
    </cofactor>
</comment>
<dbReference type="SMART" id="SM00278">
    <property type="entry name" value="HhH1"/>
    <property type="match status" value="2"/>
</dbReference>
<dbReference type="InterPro" id="IPR035992">
    <property type="entry name" value="Ricin_B-like_lectins"/>
</dbReference>
<dbReference type="InterPro" id="IPR003265">
    <property type="entry name" value="HhH-GPD_domain"/>
</dbReference>
<dbReference type="InterPro" id="IPR000445">
    <property type="entry name" value="HhH_motif"/>
</dbReference>
<dbReference type="SUPFAM" id="SSF50370">
    <property type="entry name" value="Ricin B-like lectins"/>
    <property type="match status" value="1"/>
</dbReference>
<evidence type="ECO:0000256" key="8">
    <source>
        <dbReference type="ARBA" id="ARBA00023004"/>
    </source>
</evidence>
<dbReference type="SMART" id="SM00478">
    <property type="entry name" value="ENDO3c"/>
    <property type="match status" value="1"/>
</dbReference>
<keyword evidence="14" id="KW-0496">Mitochondrion</keyword>
<dbReference type="PANTHER" id="PTHR43286">
    <property type="entry name" value="ENDONUCLEASE III-LIKE PROTEIN 1"/>
    <property type="match status" value="1"/>
</dbReference>
<evidence type="ECO:0000256" key="11">
    <source>
        <dbReference type="ARBA" id="ARBA00023239"/>
    </source>
</evidence>
<evidence type="ECO:0000313" key="17">
    <source>
        <dbReference type="EMBL" id="KAJ1615476.1"/>
    </source>
</evidence>
<keyword evidence="8" id="KW-0408">Iron</keyword>
<keyword evidence="9" id="KW-0411">Iron-sulfur</keyword>
<proteinExistence type="inferred from homology"/>
<dbReference type="EMBL" id="JAPCXB010000001">
    <property type="protein sequence ID" value="KAJ1615476.1"/>
    <property type="molecule type" value="Genomic_DNA"/>
</dbReference>
<evidence type="ECO:0000256" key="14">
    <source>
        <dbReference type="HAMAP-Rule" id="MF_03183"/>
    </source>
</evidence>
<reference evidence="17" key="1">
    <citation type="submission" date="2022-10" db="EMBL/GenBank/DDBJ databases">
        <title>Adaptive evolution leads to modifications in subtelomeric GC content in a zoonotic Cryptosporidium species.</title>
        <authorList>
            <person name="Li J."/>
            <person name="Feng Y."/>
            <person name="Xiao L."/>
        </authorList>
    </citation>
    <scope>NUCLEOTIDE SEQUENCE</scope>
    <source>
        <strain evidence="17">25894</strain>
    </source>
</reference>
<dbReference type="PROSITE" id="PS50231">
    <property type="entry name" value="RICIN_B_LECTIN"/>
    <property type="match status" value="1"/>
</dbReference>
<dbReference type="SMART" id="SM00603">
    <property type="entry name" value="LCCL"/>
    <property type="match status" value="1"/>
</dbReference>
<evidence type="ECO:0000256" key="12">
    <source>
        <dbReference type="ARBA" id="ARBA00023295"/>
    </source>
</evidence>
<evidence type="ECO:0000256" key="9">
    <source>
        <dbReference type="ARBA" id="ARBA00023014"/>
    </source>
</evidence>
<evidence type="ECO:0000256" key="15">
    <source>
        <dbReference type="SAM" id="SignalP"/>
    </source>
</evidence>
<dbReference type="Gene3D" id="1.10.340.30">
    <property type="entry name" value="Hypothetical protein, domain 2"/>
    <property type="match status" value="1"/>
</dbReference>
<feature type="domain" description="LCCL" evidence="16">
    <location>
        <begin position="751"/>
        <end position="827"/>
    </location>
</feature>
<evidence type="ECO:0000256" key="6">
    <source>
        <dbReference type="ARBA" id="ARBA00022801"/>
    </source>
</evidence>
<dbReference type="Pfam" id="PF03815">
    <property type="entry name" value="LCCL"/>
    <property type="match status" value="1"/>
</dbReference>
<keyword evidence="3" id="KW-0004">4Fe-4S</keyword>
<evidence type="ECO:0000256" key="10">
    <source>
        <dbReference type="ARBA" id="ARBA00023204"/>
    </source>
</evidence>
<dbReference type="PROSITE" id="PS50820">
    <property type="entry name" value="LCCL"/>
    <property type="match status" value="1"/>
</dbReference>
<dbReference type="CDD" id="cd00056">
    <property type="entry name" value="ENDO3c"/>
    <property type="match status" value="1"/>
</dbReference>
<comment type="caution">
    <text evidence="14">Lacks conserved residue(s) required for the propagation of feature annotation.</text>
</comment>
<evidence type="ECO:0000256" key="4">
    <source>
        <dbReference type="ARBA" id="ARBA00022723"/>
    </source>
</evidence>
<dbReference type="InterPro" id="IPR036609">
    <property type="entry name" value="LCCL_sf"/>
</dbReference>
<dbReference type="InterPro" id="IPR004043">
    <property type="entry name" value="LCCL"/>
</dbReference>
<dbReference type="SMART" id="SM00525">
    <property type="entry name" value="FES"/>
    <property type="match status" value="1"/>
</dbReference>
<feature type="signal peptide" evidence="15">
    <location>
        <begin position="1"/>
        <end position="21"/>
    </location>
</feature>
<keyword evidence="4" id="KW-0479">Metal-binding</keyword>
<dbReference type="PROSITE" id="PS01155">
    <property type="entry name" value="ENDONUCLEASE_III_2"/>
    <property type="match status" value="1"/>
</dbReference>
<dbReference type="InterPro" id="IPR003651">
    <property type="entry name" value="Endonuclease3_FeS-loop_motif"/>
</dbReference>
<dbReference type="Pfam" id="PF10576">
    <property type="entry name" value="EndIII_4Fe-2S"/>
    <property type="match status" value="1"/>
</dbReference>
<keyword evidence="6 14" id="KW-0378">Hydrolase</keyword>
<dbReference type="Gene3D" id="1.10.1670.10">
    <property type="entry name" value="Helix-hairpin-Helix base-excision DNA repair enzymes (C-terminal)"/>
    <property type="match status" value="1"/>
</dbReference>
<dbReference type="InterPro" id="IPR030841">
    <property type="entry name" value="NTH1"/>
</dbReference>